<dbReference type="InterPro" id="IPR002048">
    <property type="entry name" value="EF_hand_dom"/>
</dbReference>
<sequence>MGIVTRSFGSVIDTFKTKFPKDEVGAEKRLNVRVIKGKGLTERVPLACTVRIGKRKRQVKSIGNSHTPVFNEQVEFSFPSSERASKNRMRIAVSKNQTYFREGQCIGFLDIDMAELVSSPKQFSQASWYNLTPASNTLSLGFCAQLQLQFSWTYTAHERIKSLSKDQISKIPSSKLFQYYDLDQSGGLDRDEFRAMACTLGYYFDEESFSSAFAIIDQDGSGQIDMNEFVEFWGKPKCWHLLKLTEESKDRIRQIAEYFSYFDKYNTGSLSEFQFREMYNNMVASGYALTEFSTLWNALDRNQDGFIHFNELLNYVIKRGFLGSTLE</sequence>
<reference evidence="6" key="1">
    <citation type="submission" date="2021-01" db="EMBL/GenBank/DDBJ databases">
        <authorList>
            <person name="Corre E."/>
            <person name="Pelletier E."/>
            <person name="Niang G."/>
            <person name="Scheremetjew M."/>
            <person name="Finn R."/>
            <person name="Kale V."/>
            <person name="Holt S."/>
            <person name="Cochrane G."/>
            <person name="Meng A."/>
            <person name="Brown T."/>
            <person name="Cohen L."/>
        </authorList>
    </citation>
    <scope>NUCLEOTIDE SEQUENCE</scope>
    <source>
        <strain evidence="6">NY070348D</strain>
    </source>
</reference>
<organism evidence="6">
    <name type="scientific">Mucochytrium quahogii</name>
    <dbReference type="NCBI Taxonomy" id="96639"/>
    <lineage>
        <taxon>Eukaryota</taxon>
        <taxon>Sar</taxon>
        <taxon>Stramenopiles</taxon>
        <taxon>Bigyra</taxon>
        <taxon>Labyrinthulomycetes</taxon>
        <taxon>Thraustochytrida</taxon>
        <taxon>Thraustochytriidae</taxon>
        <taxon>Mucochytrium</taxon>
    </lineage>
</organism>
<feature type="domain" description="C2" evidence="4">
    <location>
        <begin position="11"/>
        <end position="129"/>
    </location>
</feature>
<evidence type="ECO:0000256" key="1">
    <source>
        <dbReference type="ARBA" id="ARBA00022723"/>
    </source>
</evidence>
<dbReference type="AlphaFoldDB" id="A0A7S2RE70"/>
<keyword evidence="3" id="KW-0106">Calcium</keyword>
<dbReference type="PROSITE" id="PS00018">
    <property type="entry name" value="EF_HAND_1"/>
    <property type="match status" value="1"/>
</dbReference>
<dbReference type="Gene3D" id="1.10.238.10">
    <property type="entry name" value="EF-hand"/>
    <property type="match status" value="2"/>
</dbReference>
<evidence type="ECO:0000256" key="2">
    <source>
        <dbReference type="ARBA" id="ARBA00022737"/>
    </source>
</evidence>
<dbReference type="EMBL" id="HBHK01004010">
    <property type="protein sequence ID" value="CAD9668276.1"/>
    <property type="molecule type" value="Transcribed_RNA"/>
</dbReference>
<evidence type="ECO:0000259" key="5">
    <source>
        <dbReference type="PROSITE" id="PS50222"/>
    </source>
</evidence>
<dbReference type="InterPro" id="IPR011992">
    <property type="entry name" value="EF-hand-dom_pair"/>
</dbReference>
<dbReference type="InterPro" id="IPR035892">
    <property type="entry name" value="C2_domain_sf"/>
</dbReference>
<dbReference type="InterPro" id="IPR051581">
    <property type="entry name" value="Ca-bind"/>
</dbReference>
<evidence type="ECO:0000313" key="6">
    <source>
        <dbReference type="EMBL" id="CAD9668276.1"/>
    </source>
</evidence>
<gene>
    <name evidence="6" type="ORF">QSP1433_LOCUS2381</name>
</gene>
<dbReference type="Pfam" id="PF00168">
    <property type="entry name" value="C2"/>
    <property type="match status" value="1"/>
</dbReference>
<dbReference type="SUPFAM" id="SSF49562">
    <property type="entry name" value="C2 domain (Calcium/lipid-binding domain, CaLB)"/>
    <property type="match status" value="1"/>
</dbReference>
<evidence type="ECO:0008006" key="7">
    <source>
        <dbReference type="Google" id="ProtNLM"/>
    </source>
</evidence>
<dbReference type="Pfam" id="PF13499">
    <property type="entry name" value="EF-hand_7"/>
    <property type="match status" value="1"/>
</dbReference>
<keyword evidence="1" id="KW-0479">Metal-binding</keyword>
<proteinExistence type="predicted"/>
<feature type="domain" description="EF-hand" evidence="5">
    <location>
        <begin position="175"/>
        <end position="203"/>
    </location>
</feature>
<feature type="domain" description="EF-hand" evidence="5">
    <location>
        <begin position="287"/>
        <end position="322"/>
    </location>
</feature>
<dbReference type="SUPFAM" id="SSF47473">
    <property type="entry name" value="EF-hand"/>
    <property type="match status" value="1"/>
</dbReference>
<dbReference type="SMART" id="SM00054">
    <property type="entry name" value="EFh"/>
    <property type="match status" value="4"/>
</dbReference>
<evidence type="ECO:0000256" key="3">
    <source>
        <dbReference type="ARBA" id="ARBA00022837"/>
    </source>
</evidence>
<dbReference type="GO" id="GO:0005509">
    <property type="term" value="F:calcium ion binding"/>
    <property type="evidence" value="ECO:0007669"/>
    <property type="project" value="InterPro"/>
</dbReference>
<evidence type="ECO:0000259" key="4">
    <source>
        <dbReference type="PROSITE" id="PS50004"/>
    </source>
</evidence>
<dbReference type="Gene3D" id="2.60.40.150">
    <property type="entry name" value="C2 domain"/>
    <property type="match status" value="1"/>
</dbReference>
<dbReference type="PANTHER" id="PTHR34524">
    <property type="entry name" value="CALCYPHOSIN"/>
    <property type="match status" value="1"/>
</dbReference>
<name>A0A7S2RE70_9STRA</name>
<protein>
    <recommendedName>
        <fullName evidence="7">Calmodulin</fullName>
    </recommendedName>
</protein>
<feature type="domain" description="EF-hand" evidence="5">
    <location>
        <begin position="204"/>
        <end position="239"/>
    </location>
</feature>
<dbReference type="CDD" id="cd00051">
    <property type="entry name" value="EFh"/>
    <property type="match status" value="1"/>
</dbReference>
<dbReference type="InterPro" id="IPR018247">
    <property type="entry name" value="EF_Hand_1_Ca_BS"/>
</dbReference>
<dbReference type="PROSITE" id="PS50222">
    <property type="entry name" value="EF_HAND_2"/>
    <property type="match status" value="3"/>
</dbReference>
<dbReference type="PANTHER" id="PTHR34524:SF6">
    <property type="entry name" value="CALCYPHOSINE LIKE"/>
    <property type="match status" value="1"/>
</dbReference>
<accession>A0A7S2RE70</accession>
<dbReference type="PROSITE" id="PS50004">
    <property type="entry name" value="C2"/>
    <property type="match status" value="1"/>
</dbReference>
<dbReference type="InterPro" id="IPR000008">
    <property type="entry name" value="C2_dom"/>
</dbReference>
<keyword evidence="2" id="KW-0677">Repeat</keyword>